<dbReference type="PANTHER" id="PTHR23309">
    <property type="entry name" value="3-HYDROXYACYL-COA DEHYROGENASE"/>
    <property type="match status" value="1"/>
</dbReference>
<dbReference type="GO" id="GO:0003857">
    <property type="term" value="F:(3S)-3-hydroxyacyl-CoA dehydrogenase (NAD+) activity"/>
    <property type="evidence" value="ECO:0007669"/>
    <property type="project" value="TreeGrafter"/>
</dbReference>
<evidence type="ECO:0000256" key="7">
    <source>
        <dbReference type="ARBA" id="ARBA00011245"/>
    </source>
</evidence>
<gene>
    <name evidence="24" type="ORF">CBR_g19869</name>
</gene>
<keyword evidence="13" id="KW-0413">Isomerase</keyword>
<evidence type="ECO:0000256" key="19">
    <source>
        <dbReference type="RuleBase" id="RU003707"/>
    </source>
</evidence>
<feature type="domain" description="3-hydroxyacyl-CoA dehydrogenase C-terminal" evidence="22">
    <location>
        <begin position="1315"/>
        <end position="1408"/>
    </location>
</feature>
<feature type="compositionally biased region" description="Gly residues" evidence="21">
    <location>
        <begin position="61"/>
        <end position="90"/>
    </location>
</feature>
<feature type="coiled-coil region" evidence="20">
    <location>
        <begin position="791"/>
        <end position="828"/>
    </location>
</feature>
<dbReference type="InterPro" id="IPR006180">
    <property type="entry name" value="3-OHacyl-CoA_DH_CS"/>
</dbReference>
<evidence type="ECO:0000256" key="2">
    <source>
        <dbReference type="ARBA" id="ARBA00000765"/>
    </source>
</evidence>
<evidence type="ECO:0000256" key="13">
    <source>
        <dbReference type="ARBA" id="ARBA00023235"/>
    </source>
</evidence>
<dbReference type="PROSITE" id="PS00166">
    <property type="entry name" value="ENOYL_COA_HYDRATASE"/>
    <property type="match status" value="1"/>
</dbReference>
<dbReference type="GO" id="GO:0004165">
    <property type="term" value="F:delta(3)-delta(2)-enoyl-CoA isomerase activity"/>
    <property type="evidence" value="ECO:0007669"/>
    <property type="project" value="UniProtKB-EC"/>
</dbReference>
<evidence type="ECO:0000256" key="21">
    <source>
        <dbReference type="SAM" id="MobiDB-lite"/>
    </source>
</evidence>
<feature type="domain" description="3-hydroxyacyl-CoA dehydrogenase NAD binding" evidence="23">
    <location>
        <begin position="1135"/>
        <end position="1312"/>
    </location>
</feature>
<keyword evidence="8" id="KW-0276">Fatty acid metabolism</keyword>
<feature type="compositionally biased region" description="Low complexity" evidence="21">
    <location>
        <begin position="91"/>
        <end position="114"/>
    </location>
</feature>
<protein>
    <submittedName>
        <fullName evidence="24">Uncharacterized protein</fullName>
    </submittedName>
</protein>
<feature type="compositionally biased region" description="Acidic residues" evidence="21">
    <location>
        <begin position="699"/>
        <end position="710"/>
    </location>
</feature>
<comment type="similarity">
    <text evidence="19">Belongs to the enoyl-CoA hydratase/isomerase family.</text>
</comment>
<comment type="similarity">
    <text evidence="6">In the N-terminal section; belongs to the enoyl-CoA hydratase/isomerase family.</text>
</comment>
<dbReference type="SUPFAM" id="SSF52096">
    <property type="entry name" value="ClpP/crotonase"/>
    <property type="match status" value="1"/>
</dbReference>
<keyword evidence="15" id="KW-0511">Multifunctional enzyme</keyword>
<dbReference type="InterPro" id="IPR029045">
    <property type="entry name" value="ClpP/crotonase-like_dom_sf"/>
</dbReference>
<dbReference type="FunFam" id="3.40.50.720:FF:000009">
    <property type="entry name" value="Fatty oxidation complex, alpha subunit"/>
    <property type="match status" value="1"/>
</dbReference>
<dbReference type="EMBL" id="BFEA01000220">
    <property type="protein sequence ID" value="GBG75233.1"/>
    <property type="molecule type" value="Genomic_DNA"/>
</dbReference>
<feature type="compositionally biased region" description="Acidic residues" evidence="21">
    <location>
        <begin position="366"/>
        <end position="381"/>
    </location>
</feature>
<evidence type="ECO:0000256" key="1">
    <source>
        <dbReference type="ARBA" id="ARBA00000452"/>
    </source>
</evidence>
<evidence type="ECO:0000259" key="23">
    <source>
        <dbReference type="Pfam" id="PF02737"/>
    </source>
</evidence>
<evidence type="ECO:0000256" key="12">
    <source>
        <dbReference type="ARBA" id="ARBA00023140"/>
    </source>
</evidence>
<evidence type="ECO:0000256" key="5">
    <source>
        <dbReference type="ARBA" id="ARBA00007005"/>
    </source>
</evidence>
<feature type="region of interest" description="Disordered" evidence="21">
    <location>
        <begin position="1537"/>
        <end position="1561"/>
    </location>
</feature>
<evidence type="ECO:0000256" key="8">
    <source>
        <dbReference type="ARBA" id="ARBA00022832"/>
    </source>
</evidence>
<comment type="subunit">
    <text evidence="7">Monomer.</text>
</comment>
<feature type="compositionally biased region" description="Basic and acidic residues" evidence="21">
    <location>
        <begin position="732"/>
        <end position="760"/>
    </location>
</feature>
<dbReference type="GO" id="GO:0006635">
    <property type="term" value="P:fatty acid beta-oxidation"/>
    <property type="evidence" value="ECO:0007669"/>
    <property type="project" value="UniProtKB-UniPathway"/>
</dbReference>
<dbReference type="InterPro" id="IPR006108">
    <property type="entry name" value="3HC_DH_C"/>
</dbReference>
<dbReference type="GO" id="GO:0070403">
    <property type="term" value="F:NAD+ binding"/>
    <property type="evidence" value="ECO:0007669"/>
    <property type="project" value="InterPro"/>
</dbReference>
<name>A0A388KZ53_CHABU</name>
<dbReference type="Pfam" id="PF02737">
    <property type="entry name" value="3HCDH_N"/>
    <property type="match status" value="1"/>
</dbReference>
<dbReference type="FunFam" id="1.10.1040.50:FF:000004">
    <property type="entry name" value="Peroxisomal fatty acid beta-oxidation multifunctional protein"/>
    <property type="match status" value="1"/>
</dbReference>
<dbReference type="InterPro" id="IPR001753">
    <property type="entry name" value="Enoyl-CoA_hydra/iso"/>
</dbReference>
<evidence type="ECO:0000256" key="6">
    <source>
        <dbReference type="ARBA" id="ARBA00008750"/>
    </source>
</evidence>
<evidence type="ECO:0000313" key="24">
    <source>
        <dbReference type="EMBL" id="GBG75233.1"/>
    </source>
</evidence>
<feature type="compositionally biased region" description="Low complexity" evidence="21">
    <location>
        <begin position="1539"/>
        <end position="1553"/>
    </location>
</feature>
<evidence type="ECO:0000256" key="3">
    <source>
        <dbReference type="ARBA" id="ARBA00004275"/>
    </source>
</evidence>
<comment type="pathway">
    <text evidence="4">Lipid metabolism; fatty acid beta-oxidation.</text>
</comment>
<comment type="catalytic activity">
    <reaction evidence="16">
        <text>(3S)-3-hydroxybutanoyl-CoA = (3R)-3-hydroxybutanoyl-CoA</text>
        <dbReference type="Rhea" id="RHEA:21760"/>
        <dbReference type="ChEBI" id="CHEBI:57315"/>
        <dbReference type="ChEBI" id="CHEBI:57316"/>
        <dbReference type="EC" id="5.1.2.3"/>
    </reaction>
</comment>
<dbReference type="Gene3D" id="3.90.226.10">
    <property type="entry name" value="2-enoyl-CoA Hydratase, Chain A, domain 1"/>
    <property type="match status" value="1"/>
</dbReference>
<evidence type="ECO:0000256" key="15">
    <source>
        <dbReference type="ARBA" id="ARBA00023268"/>
    </source>
</evidence>
<keyword evidence="14" id="KW-0456">Lyase</keyword>
<evidence type="ECO:0000256" key="10">
    <source>
        <dbReference type="ARBA" id="ARBA00023027"/>
    </source>
</evidence>
<proteinExistence type="inferred from homology"/>
<dbReference type="Pfam" id="PF00378">
    <property type="entry name" value="ECH_1"/>
    <property type="match status" value="1"/>
</dbReference>
<comment type="catalytic activity">
    <reaction evidence="1">
        <text>a (3Z)-enoyl-CoA = a 4-saturated (2E)-enoyl-CoA</text>
        <dbReference type="Rhea" id="RHEA:45900"/>
        <dbReference type="ChEBI" id="CHEBI:85097"/>
        <dbReference type="ChEBI" id="CHEBI:85489"/>
        <dbReference type="EC" id="5.3.3.8"/>
    </reaction>
</comment>
<dbReference type="GO" id="GO:0008692">
    <property type="term" value="F:3-hydroxybutyryl-CoA epimerase activity"/>
    <property type="evidence" value="ECO:0007669"/>
    <property type="project" value="UniProtKB-EC"/>
</dbReference>
<dbReference type="Gene3D" id="1.10.1040.50">
    <property type="match status" value="1"/>
</dbReference>
<reference evidence="24 25" key="1">
    <citation type="journal article" date="2018" name="Cell">
        <title>The Chara Genome: Secondary Complexity and Implications for Plant Terrestrialization.</title>
        <authorList>
            <person name="Nishiyama T."/>
            <person name="Sakayama H."/>
            <person name="Vries J.D."/>
            <person name="Buschmann H."/>
            <person name="Saint-Marcoux D."/>
            <person name="Ullrich K.K."/>
            <person name="Haas F.B."/>
            <person name="Vanderstraeten L."/>
            <person name="Becker D."/>
            <person name="Lang D."/>
            <person name="Vosolsobe S."/>
            <person name="Rombauts S."/>
            <person name="Wilhelmsson P.K.I."/>
            <person name="Janitza P."/>
            <person name="Kern R."/>
            <person name="Heyl A."/>
            <person name="Rumpler F."/>
            <person name="Villalobos L.I.A.C."/>
            <person name="Clay J.M."/>
            <person name="Skokan R."/>
            <person name="Toyoda A."/>
            <person name="Suzuki Y."/>
            <person name="Kagoshima H."/>
            <person name="Schijlen E."/>
            <person name="Tajeshwar N."/>
            <person name="Catarino B."/>
            <person name="Hetherington A.J."/>
            <person name="Saltykova A."/>
            <person name="Bonnot C."/>
            <person name="Breuninger H."/>
            <person name="Symeonidi A."/>
            <person name="Radhakrishnan G.V."/>
            <person name="Van Nieuwerburgh F."/>
            <person name="Deforce D."/>
            <person name="Chang C."/>
            <person name="Karol K.G."/>
            <person name="Hedrich R."/>
            <person name="Ulvskov P."/>
            <person name="Glockner G."/>
            <person name="Delwiche C.F."/>
            <person name="Petrasek J."/>
            <person name="Van de Peer Y."/>
            <person name="Friml J."/>
            <person name="Beilby M."/>
            <person name="Dolan L."/>
            <person name="Kohara Y."/>
            <person name="Sugano S."/>
            <person name="Fujiyama A."/>
            <person name="Delaux P.-M."/>
            <person name="Quint M."/>
            <person name="TheiBen G."/>
            <person name="Hagemann M."/>
            <person name="Harholt J."/>
            <person name="Dunand C."/>
            <person name="Zachgo S."/>
            <person name="Langdale J."/>
            <person name="Maumus F."/>
            <person name="Straeten D.V.D."/>
            <person name="Gould S.B."/>
            <person name="Rensing S.A."/>
        </authorList>
    </citation>
    <scope>NUCLEOTIDE SEQUENCE [LARGE SCALE GENOMIC DNA]</scope>
    <source>
        <strain evidence="24 25">S276</strain>
    </source>
</reference>
<dbReference type="Gene3D" id="3.40.50.720">
    <property type="entry name" value="NAD(P)-binding Rossmann-like Domain"/>
    <property type="match status" value="1"/>
</dbReference>
<dbReference type="GO" id="GO:0005777">
    <property type="term" value="C:peroxisome"/>
    <property type="evidence" value="ECO:0007669"/>
    <property type="project" value="UniProtKB-SubCell"/>
</dbReference>
<keyword evidence="11" id="KW-0443">Lipid metabolism</keyword>
<evidence type="ECO:0000256" key="4">
    <source>
        <dbReference type="ARBA" id="ARBA00005005"/>
    </source>
</evidence>
<accession>A0A388KZ53</accession>
<keyword evidence="12" id="KW-0576">Peroxisome</keyword>
<evidence type="ECO:0000256" key="16">
    <source>
        <dbReference type="ARBA" id="ARBA00023701"/>
    </source>
</evidence>
<feature type="region of interest" description="Disordered" evidence="21">
    <location>
        <begin position="18"/>
        <end position="114"/>
    </location>
</feature>
<comment type="similarity">
    <text evidence="5">In the central section; belongs to the 3-hydroxyacyl-CoA dehydrogenase family.</text>
</comment>
<keyword evidence="25" id="KW-1185">Reference proteome</keyword>
<comment type="catalytic activity">
    <reaction evidence="2">
        <text>a (3E)-enoyl-CoA = a 4-saturated (2E)-enoyl-CoA</text>
        <dbReference type="Rhea" id="RHEA:45228"/>
        <dbReference type="ChEBI" id="CHEBI:58521"/>
        <dbReference type="ChEBI" id="CHEBI:85097"/>
        <dbReference type="EC" id="5.3.3.8"/>
    </reaction>
</comment>
<dbReference type="InterPro" id="IPR008927">
    <property type="entry name" value="6-PGluconate_DH-like_C_sf"/>
</dbReference>
<dbReference type="SUPFAM" id="SSF48179">
    <property type="entry name" value="6-phosphogluconate dehydrogenase C-terminal domain-like"/>
    <property type="match status" value="2"/>
</dbReference>
<feature type="compositionally biased region" description="Low complexity" evidence="21">
    <location>
        <begin position="50"/>
        <end position="60"/>
    </location>
</feature>
<comment type="caution">
    <text evidence="24">The sequence shown here is derived from an EMBL/GenBank/DDBJ whole genome shotgun (WGS) entry which is preliminary data.</text>
</comment>
<organism evidence="24 25">
    <name type="scientific">Chara braunii</name>
    <name type="common">Braun's stonewort</name>
    <dbReference type="NCBI Taxonomy" id="69332"/>
    <lineage>
        <taxon>Eukaryota</taxon>
        <taxon>Viridiplantae</taxon>
        <taxon>Streptophyta</taxon>
        <taxon>Charophyceae</taxon>
        <taxon>Charales</taxon>
        <taxon>Characeae</taxon>
        <taxon>Chara</taxon>
    </lineage>
</organism>
<feature type="region of interest" description="Disordered" evidence="21">
    <location>
        <begin position="663"/>
        <end position="776"/>
    </location>
</feature>
<keyword evidence="10" id="KW-0520">NAD</keyword>
<evidence type="ECO:0000256" key="20">
    <source>
        <dbReference type="SAM" id="Coils"/>
    </source>
</evidence>
<dbReference type="GO" id="GO:0004300">
    <property type="term" value="F:enoyl-CoA hydratase activity"/>
    <property type="evidence" value="ECO:0007669"/>
    <property type="project" value="UniProtKB-EC"/>
</dbReference>
<comment type="catalytic activity">
    <reaction evidence="18">
        <text>a 4-saturated-(3S)-3-hydroxyacyl-CoA = a (3E)-enoyl-CoA + H2O</text>
        <dbReference type="Rhea" id="RHEA:20724"/>
        <dbReference type="ChEBI" id="CHEBI:15377"/>
        <dbReference type="ChEBI" id="CHEBI:58521"/>
        <dbReference type="ChEBI" id="CHEBI:137480"/>
        <dbReference type="EC" id="4.2.1.17"/>
    </reaction>
</comment>
<dbReference type="CDD" id="cd06558">
    <property type="entry name" value="crotonase-like"/>
    <property type="match status" value="1"/>
</dbReference>
<keyword evidence="9" id="KW-0560">Oxidoreductase</keyword>
<feature type="region of interest" description="Disordered" evidence="21">
    <location>
        <begin position="298"/>
        <end position="420"/>
    </location>
</feature>
<feature type="compositionally biased region" description="Polar residues" evidence="21">
    <location>
        <begin position="330"/>
        <end position="339"/>
    </location>
</feature>
<evidence type="ECO:0000256" key="9">
    <source>
        <dbReference type="ARBA" id="ARBA00023002"/>
    </source>
</evidence>
<dbReference type="OrthoDB" id="2018133at2759"/>
<dbReference type="STRING" id="69332.A0A388KZ53"/>
<evidence type="ECO:0000256" key="14">
    <source>
        <dbReference type="ARBA" id="ARBA00023239"/>
    </source>
</evidence>
<dbReference type="PANTHER" id="PTHR23309:SF49">
    <property type="entry name" value="PEROXISOMAL BIFUNCTIONAL ENZYME"/>
    <property type="match status" value="1"/>
</dbReference>
<evidence type="ECO:0000256" key="11">
    <source>
        <dbReference type="ARBA" id="ARBA00023098"/>
    </source>
</evidence>
<dbReference type="InterPro" id="IPR006176">
    <property type="entry name" value="3-OHacyl-CoA_DH_NAD-bd"/>
</dbReference>
<dbReference type="SUPFAM" id="SSF51735">
    <property type="entry name" value="NAD(P)-binding Rossmann-fold domains"/>
    <property type="match status" value="1"/>
</dbReference>
<dbReference type="Gramene" id="GBG75233">
    <property type="protein sequence ID" value="GBG75233"/>
    <property type="gene ID" value="CBR_g19869"/>
</dbReference>
<evidence type="ECO:0000313" key="25">
    <source>
        <dbReference type="Proteomes" id="UP000265515"/>
    </source>
</evidence>
<feature type="compositionally biased region" description="Polar residues" evidence="21">
    <location>
        <begin position="23"/>
        <end position="47"/>
    </location>
</feature>
<dbReference type="FunFam" id="3.90.226.10:FF:000025">
    <property type="entry name" value="Peroxisomal fatty acid beta-oxidation multifunctional protein"/>
    <property type="match status" value="1"/>
</dbReference>
<sequence>MGAWPGYFPVGPWPAQGPYPMIPQNQNLGGEQNTGRLQLTGQNQAGSCRQGGQNQNRSQGQGQGRGRGRNGGRNQGPGERGAGNRGGGNQGRNWGQPQGGANPVGQEYQQGYGRGYDQSYGRGYGRGNGQWSGQGYGRGWTDYRECVCTHCAIKGHTVKRCHVRKLDKRERLITSNMEGEVFDQNGRVIDPEIPGGTREEALRVAALGPNAPGMFRIWQEREEPVVQVEDITDLEEEVSRMGIGEDKGDVSLVEEETEEEDVRTNVRDTFDTMGDLVDKMQRLHLRLRGICEEAGREGAGCPKVFTMGHGGSGDGPNEPNPRMLRANMAARNSGSQRSMRGTIPFATRRPATGNPQKEQAKASQPAEEEPPITVEGDEDENEKIREEEERQAEIRAKRRKDEAKEGRSKGDTGLSKKRKYQTAIEEGVDLEGLGVLVHVWESEGAAQGIGGHRRDPWKEEAMAQRGAVAGPSGPALREGRQRRDQRISRNLEELPIYRVGDSLRVFLRDLEEYAVRREWGDREKIANVSGAGMCKRRIEGVVTGCTRWKVCKERLWKEMGVFPRDDVEDDLRFDGTNLEEFFESLQLAAERGEWNKEERKKQLIARSKESEKEEVKGIVKGSRTWKRITAELWIAYTQVRQDQTRKERLQEKGLWIGRDVAEPQGKEAKVEEEDNVPLKRLKNKTRVSPKSSSKGSEQAEGDEQEEEEAAEEKKRSIGASMVPRKKKLGKKMTIESGREEVQERRSEKGGGVKEAREGKNVQEGGKTPKVKKTEEKWSIGNRERKETSGIRKKEDERNAQVKKLMRDMEEMKEEMKGLKKLKEKLQKELLMEAGGDGVAIITVKNPPVNALAPEILRGLKEKFDEANRRNDVKAIVVTGADGKFSGGFDINAIVEQQEKGSVSGSLGQVSVDLFVETIENSTKPVVAAMEGLALGGGLELAMSCHARICAPKTQLGLPELQLGIIPGFGGTQRLPRLVGVQRAIEMMLLSKTMLAEEGKERGLIDLIVPQREVLGAARKWALDIVDRRRPRMISLTRNDILEPLGDARLILKFARAQALKTAPHLKHPHLCLDVVEHGIEAGGYAGNLKEAEVFKKLVVSDTAKSLTHIFFAQRMTTRVAGVTDRGLKPRPIKRVAVVGGGLMGSGICTAMIMRKVPVILKEVNSQFLEQGMQRIKDNLNSRVKKGKMTEEQFQKTLGLVKPALDYNDFGSVDMVIEAVIESIPLKQQIFGDLQRHCSPSCILATNTSTIDINVVGEKTNAQDRILGAHFFSPAHVMPLLEIVRTDKTSAQVIVDVLQLGKVIQKVPVVVGNCTGFALNRVFFPYTMAASLLVDLGVDPYRIDKVIAGFGMPMGPFRLADLVGMQVSLAVGQQFKNAYSERSYASTLVPSMVKDERLGEKTKKGFYLYDAKRKASPDPELKKYLEASRKASNIMPNGKPVQVTDKEILEMIFFPVVNEACRVMDERIVGQASDLDIATVLSFGFPPYRGGLVWWADTVGAKYISSQLSKWSQVIGPGAGFFKPSTYLEQRASRGIKLGAPAESSASTSSPTSPGRKPRSRM</sequence>
<dbReference type="UniPathway" id="UPA00659"/>
<dbReference type="Proteomes" id="UP000265515">
    <property type="component" value="Unassembled WGS sequence"/>
</dbReference>
<comment type="subcellular location">
    <subcellularLocation>
        <location evidence="3">Peroxisome</location>
    </subcellularLocation>
</comment>
<evidence type="ECO:0000259" key="22">
    <source>
        <dbReference type="Pfam" id="PF00725"/>
    </source>
</evidence>
<dbReference type="Pfam" id="PF00725">
    <property type="entry name" value="3HCDH"/>
    <property type="match status" value="1"/>
</dbReference>
<dbReference type="InterPro" id="IPR036291">
    <property type="entry name" value="NAD(P)-bd_dom_sf"/>
</dbReference>
<dbReference type="PROSITE" id="PS00067">
    <property type="entry name" value="3HCDH"/>
    <property type="match status" value="1"/>
</dbReference>
<feature type="compositionally biased region" description="Basic and acidic residues" evidence="21">
    <location>
        <begin position="382"/>
        <end position="410"/>
    </location>
</feature>
<comment type="catalytic activity">
    <reaction evidence="17">
        <text>a (3S)-3-hydroxyacyl-CoA = a (2E)-enoyl-CoA + H2O</text>
        <dbReference type="Rhea" id="RHEA:16105"/>
        <dbReference type="ChEBI" id="CHEBI:15377"/>
        <dbReference type="ChEBI" id="CHEBI:57318"/>
        <dbReference type="ChEBI" id="CHEBI:58856"/>
        <dbReference type="EC" id="4.2.1.17"/>
    </reaction>
</comment>
<evidence type="ECO:0000256" key="18">
    <source>
        <dbReference type="ARBA" id="ARBA00023717"/>
    </source>
</evidence>
<keyword evidence="20" id="KW-0175">Coiled coil</keyword>
<dbReference type="InterPro" id="IPR018376">
    <property type="entry name" value="Enoyl-CoA_hyd/isom_CS"/>
</dbReference>
<evidence type="ECO:0000256" key="17">
    <source>
        <dbReference type="ARBA" id="ARBA00023709"/>
    </source>
</evidence>